<keyword evidence="1" id="KW-0472">Membrane</keyword>
<feature type="transmembrane region" description="Helical" evidence="1">
    <location>
        <begin position="121"/>
        <end position="151"/>
    </location>
</feature>
<reference evidence="4" key="1">
    <citation type="journal article" date="2018" name="Front. Microbiol.">
        <title>Genome-Based Analysis Reveals the Taxonomy and Diversity of the Family Idiomarinaceae.</title>
        <authorList>
            <person name="Liu Y."/>
            <person name="Lai Q."/>
            <person name="Shao Z."/>
        </authorList>
    </citation>
    <scope>NUCLEOTIDE SEQUENCE [LARGE SCALE GENOMIC DNA]</scope>
    <source>
        <strain evidence="4">SN-14</strain>
    </source>
</reference>
<comment type="caution">
    <text evidence="3">The sequence shown here is derived from an EMBL/GenBank/DDBJ whole genome shotgun (WGS) entry which is preliminary data.</text>
</comment>
<name>A0AA94EE64_9GAMM</name>
<dbReference type="Pfam" id="PF09835">
    <property type="entry name" value="DUF2062"/>
    <property type="match status" value="1"/>
</dbReference>
<evidence type="ECO:0000256" key="1">
    <source>
        <dbReference type="SAM" id="Phobius"/>
    </source>
</evidence>
<evidence type="ECO:0000313" key="3">
    <source>
        <dbReference type="EMBL" id="RUO43301.1"/>
    </source>
</evidence>
<proteinExistence type="predicted"/>
<keyword evidence="1" id="KW-1133">Transmembrane helix</keyword>
<organism evidence="3 4">
    <name type="scientific">Idiomarina aquatica</name>
    <dbReference type="NCBI Taxonomy" id="1327752"/>
    <lineage>
        <taxon>Bacteria</taxon>
        <taxon>Pseudomonadati</taxon>
        <taxon>Pseudomonadota</taxon>
        <taxon>Gammaproteobacteria</taxon>
        <taxon>Alteromonadales</taxon>
        <taxon>Idiomarinaceae</taxon>
        <taxon>Idiomarina</taxon>
    </lineage>
</organism>
<dbReference type="EMBL" id="PIPS01000002">
    <property type="protein sequence ID" value="RUO43301.1"/>
    <property type="molecule type" value="Genomic_DNA"/>
</dbReference>
<feature type="transmembrane region" description="Helical" evidence="1">
    <location>
        <begin position="44"/>
        <end position="69"/>
    </location>
</feature>
<dbReference type="Proteomes" id="UP000286680">
    <property type="component" value="Unassembled WGS sequence"/>
</dbReference>
<keyword evidence="4" id="KW-1185">Reference proteome</keyword>
<feature type="domain" description="DUF2062" evidence="2">
    <location>
        <begin position="23"/>
        <end position="164"/>
    </location>
</feature>
<sequence length="174" mass="19654">MARRVIKKLMPDHDKIKQTRLIRLFGSLLHDANLWHLNRRSASGAFAVGLFTAFIPVPFQMALAAAAAIPFRVNLPLSVGLVWVSNPITMPPMFYLCYRVGNWLLSAPPQPFSFELSWDWLFSSISTIGPSLITGCLVLGTVASIIGYLGIRFLWRRSVVKAWRRRPGSRHHNK</sequence>
<gene>
    <name evidence="3" type="ORF">CWE23_08080</name>
</gene>
<keyword evidence="1" id="KW-0812">Transmembrane</keyword>
<evidence type="ECO:0000259" key="2">
    <source>
        <dbReference type="Pfam" id="PF09835"/>
    </source>
</evidence>
<evidence type="ECO:0000313" key="4">
    <source>
        <dbReference type="Proteomes" id="UP000286680"/>
    </source>
</evidence>
<dbReference type="AlphaFoldDB" id="A0AA94EE64"/>
<dbReference type="InterPro" id="IPR018639">
    <property type="entry name" value="DUF2062"/>
</dbReference>
<dbReference type="PANTHER" id="PTHR40547:SF1">
    <property type="entry name" value="SLL0298 PROTEIN"/>
    <property type="match status" value="1"/>
</dbReference>
<accession>A0AA94EE64</accession>
<protein>
    <submittedName>
        <fullName evidence="3">DUF2062 domain-containing protein</fullName>
    </submittedName>
</protein>
<dbReference type="RefSeq" id="WP_105306650.1">
    <property type="nucleotide sequence ID" value="NZ_PIPS01000002.1"/>
</dbReference>
<dbReference type="PANTHER" id="PTHR40547">
    <property type="entry name" value="SLL0298 PROTEIN"/>
    <property type="match status" value="1"/>
</dbReference>